<reference evidence="2" key="2">
    <citation type="submission" date="2025-08" db="UniProtKB">
        <authorList>
            <consortium name="Ensembl"/>
        </authorList>
    </citation>
    <scope>IDENTIFICATION</scope>
</reference>
<dbReference type="InParanoid" id="A0A672GQS0"/>
<dbReference type="InterPro" id="IPR051291">
    <property type="entry name" value="CIMAP"/>
</dbReference>
<feature type="region of interest" description="Disordered" evidence="1">
    <location>
        <begin position="129"/>
        <end position="177"/>
    </location>
</feature>
<dbReference type="GO" id="GO:0005856">
    <property type="term" value="C:cytoskeleton"/>
    <property type="evidence" value="ECO:0007669"/>
    <property type="project" value="TreeGrafter"/>
</dbReference>
<keyword evidence="3" id="KW-1185">Reference proteome</keyword>
<gene>
    <name evidence="2" type="primary">cimap1b</name>
</gene>
<dbReference type="FunCoup" id="A0A672GQS0">
    <property type="interactions" value="348"/>
</dbReference>
<evidence type="ECO:0008006" key="4">
    <source>
        <dbReference type="Google" id="ProtNLM"/>
    </source>
</evidence>
<organism evidence="2 3">
    <name type="scientific">Salarias fasciatus</name>
    <name type="common">Jewelled blenny</name>
    <name type="synonym">Blennius fasciatus</name>
    <dbReference type="NCBI Taxonomy" id="181472"/>
    <lineage>
        <taxon>Eukaryota</taxon>
        <taxon>Metazoa</taxon>
        <taxon>Chordata</taxon>
        <taxon>Craniata</taxon>
        <taxon>Vertebrata</taxon>
        <taxon>Euteleostomi</taxon>
        <taxon>Actinopterygii</taxon>
        <taxon>Neopterygii</taxon>
        <taxon>Teleostei</taxon>
        <taxon>Neoteleostei</taxon>
        <taxon>Acanthomorphata</taxon>
        <taxon>Ovalentaria</taxon>
        <taxon>Blenniimorphae</taxon>
        <taxon>Blenniiformes</taxon>
        <taxon>Blennioidei</taxon>
        <taxon>Blenniidae</taxon>
        <taxon>Salariinae</taxon>
        <taxon>Salarias</taxon>
    </lineage>
</organism>
<dbReference type="Proteomes" id="UP000472267">
    <property type="component" value="Chromosome 7"/>
</dbReference>
<evidence type="ECO:0000313" key="2">
    <source>
        <dbReference type="Ensembl" id="ENSSFAP00005019310.1"/>
    </source>
</evidence>
<dbReference type="InterPro" id="IPR010736">
    <property type="entry name" value="SHIPPO-rpt"/>
</dbReference>
<reference evidence="2" key="3">
    <citation type="submission" date="2025-09" db="UniProtKB">
        <authorList>
            <consortium name="Ensembl"/>
        </authorList>
    </citation>
    <scope>IDENTIFICATION</scope>
</reference>
<dbReference type="OMA" id="KWIYRSA"/>
<dbReference type="Pfam" id="PF07004">
    <property type="entry name" value="SHIPPO-rpt"/>
    <property type="match status" value="5"/>
</dbReference>
<reference evidence="2" key="1">
    <citation type="submission" date="2019-06" db="EMBL/GenBank/DDBJ databases">
        <authorList>
            <consortium name="Wellcome Sanger Institute Data Sharing"/>
        </authorList>
    </citation>
    <scope>NUCLEOTIDE SEQUENCE [LARGE SCALE GENOMIC DNA]</scope>
</reference>
<name>A0A672GQS0_SALFA</name>
<proteinExistence type="predicted"/>
<dbReference type="PANTHER" id="PTHR21580">
    <property type="entry name" value="SHIPPO-1-RELATED"/>
    <property type="match status" value="1"/>
</dbReference>
<dbReference type="PANTHER" id="PTHR21580:SF28">
    <property type="entry name" value="BOREALIN N-TERMINAL DOMAIN-CONTAINING PROTEIN-RELATED"/>
    <property type="match status" value="1"/>
</dbReference>
<sequence>MPSADPWVGTWRPHKPRGPIAALYGSPGPKYGLPGLTGGSQHDPTKHKAPAFSMGTRHCEFKGQHSPGPAHSIPSNVTRTGRDGTPAFSLCGRLRDPLIFKGPGPGHYAPEQAEKSVFPAAPAYSLSGRSKERSTSLTPGPAAYSLPPVLGPKTVTTTSAPASSLGHRSKSGSFYEDLKKTPGPATYKVVDPSSYKQKPPQFSMAGRHFAPEENIKKPGPGAHYPEQVTNLHDGLFDVKIFTFGFCSFIKCVSFQVTVTKAKAPSFSFGLRHSQYTTPLIMKDDS</sequence>
<protein>
    <recommendedName>
        <fullName evidence="4">Tripartite motif containing 35-30</fullName>
    </recommendedName>
</protein>
<evidence type="ECO:0000313" key="3">
    <source>
        <dbReference type="Proteomes" id="UP000472267"/>
    </source>
</evidence>
<dbReference type="Ensembl" id="ENSSFAT00005020090.1">
    <property type="protein sequence ID" value="ENSSFAP00005019310.1"/>
    <property type="gene ID" value="ENSSFAG00005010014.1"/>
</dbReference>
<feature type="region of interest" description="Disordered" evidence="1">
    <location>
        <begin position="61"/>
        <end position="81"/>
    </location>
</feature>
<accession>A0A672GQS0</accession>
<dbReference type="AlphaFoldDB" id="A0A672GQS0"/>
<evidence type="ECO:0000256" key="1">
    <source>
        <dbReference type="SAM" id="MobiDB-lite"/>
    </source>
</evidence>